<sequence length="292" mass="31276">MRSMMFAAVLMAAAAIMPSPAAAAEKIKVVAAENFYGDLASQIGGEHVEVTSILSNPEDDPHLFESSPSTARALSTAAIVVYNGADYDPWMDKLLSASANPDRKAIVAAELTGHKAGDNPHLWYELKTFPAVASALAAELEKRDAAHAADYKANLAKFEASFSELTKQVDAIKTKYKDVKVTATEPVFGYMADALGLKMLNQDFQTAIMNDSEPSPSQVAAFENSLKDGSAKILFYNSQVTDETTKRLLQIAKDHKVAVVGVTETMPAGTAIQAWFDGQLSQVDLALSGLTQ</sequence>
<keyword evidence="3 6" id="KW-0813">Transport</keyword>
<evidence type="ECO:0000256" key="5">
    <source>
        <dbReference type="ARBA" id="ARBA00022729"/>
    </source>
</evidence>
<accession>A0A2S9Q998</accession>
<reference evidence="8 9" key="1">
    <citation type="submission" date="2018-02" db="EMBL/GenBank/DDBJ databases">
        <title>Whole genome sequencing of endophytic bacterium.</title>
        <authorList>
            <person name="Eedara R."/>
            <person name="Podile A.R."/>
        </authorList>
    </citation>
    <scope>NUCLEOTIDE SEQUENCE [LARGE SCALE GENOMIC DNA]</scope>
    <source>
        <strain evidence="8 9">RP1T</strain>
    </source>
</reference>
<dbReference type="AlphaFoldDB" id="A0A2S9Q998"/>
<dbReference type="PRINTS" id="PR00690">
    <property type="entry name" value="ADHESNFAMILY"/>
</dbReference>
<comment type="subcellular location">
    <subcellularLocation>
        <location evidence="1">Cell envelope</location>
    </subcellularLocation>
</comment>
<keyword evidence="9" id="KW-1185">Reference proteome</keyword>
<dbReference type="PRINTS" id="PR00691">
    <property type="entry name" value="ADHESINB"/>
</dbReference>
<evidence type="ECO:0000256" key="6">
    <source>
        <dbReference type="RuleBase" id="RU003512"/>
    </source>
</evidence>
<dbReference type="PANTHER" id="PTHR42953">
    <property type="entry name" value="HIGH-AFFINITY ZINC UPTAKE SYSTEM PROTEIN ZNUA-RELATED"/>
    <property type="match status" value="1"/>
</dbReference>
<dbReference type="SUPFAM" id="SSF53807">
    <property type="entry name" value="Helical backbone' metal receptor"/>
    <property type="match status" value="1"/>
</dbReference>
<dbReference type="InterPro" id="IPR006128">
    <property type="entry name" value="Lipoprotein_PsaA-like"/>
</dbReference>
<dbReference type="Proteomes" id="UP000237682">
    <property type="component" value="Unassembled WGS sequence"/>
</dbReference>
<gene>
    <name evidence="8" type="ORF">C5L14_20530</name>
</gene>
<dbReference type="Gene3D" id="3.40.50.1980">
    <property type="entry name" value="Nitrogenase molybdenum iron protein domain"/>
    <property type="match status" value="2"/>
</dbReference>
<evidence type="ECO:0000313" key="9">
    <source>
        <dbReference type="Proteomes" id="UP000237682"/>
    </source>
</evidence>
<keyword evidence="5 7" id="KW-0732">Signal</keyword>
<feature type="chain" id="PRO_5015413567" evidence="7">
    <location>
        <begin position="24"/>
        <end position="292"/>
    </location>
</feature>
<comment type="caution">
    <text evidence="8">The sequence shown here is derived from an EMBL/GenBank/DDBJ whole genome shotgun (WGS) entry which is preliminary data.</text>
</comment>
<dbReference type="GO" id="GO:0046872">
    <property type="term" value="F:metal ion binding"/>
    <property type="evidence" value="ECO:0007669"/>
    <property type="project" value="UniProtKB-KW"/>
</dbReference>
<evidence type="ECO:0000313" key="8">
    <source>
        <dbReference type="EMBL" id="PRH85923.1"/>
    </source>
</evidence>
<dbReference type="RefSeq" id="WP_105863917.1">
    <property type="nucleotide sequence ID" value="NZ_PUEJ01000007.1"/>
</dbReference>
<dbReference type="GO" id="GO:0030001">
    <property type="term" value="P:metal ion transport"/>
    <property type="evidence" value="ECO:0007669"/>
    <property type="project" value="InterPro"/>
</dbReference>
<dbReference type="InterPro" id="IPR006129">
    <property type="entry name" value="AdhesinB"/>
</dbReference>
<keyword evidence="4" id="KW-0479">Metal-binding</keyword>
<evidence type="ECO:0000256" key="3">
    <source>
        <dbReference type="ARBA" id="ARBA00022448"/>
    </source>
</evidence>
<dbReference type="InterPro" id="IPR050492">
    <property type="entry name" value="Bact_metal-bind_prot9"/>
</dbReference>
<dbReference type="GO" id="GO:0007155">
    <property type="term" value="P:cell adhesion"/>
    <property type="evidence" value="ECO:0007669"/>
    <property type="project" value="InterPro"/>
</dbReference>
<evidence type="ECO:0000256" key="7">
    <source>
        <dbReference type="SAM" id="SignalP"/>
    </source>
</evidence>
<evidence type="ECO:0000256" key="4">
    <source>
        <dbReference type="ARBA" id="ARBA00022723"/>
    </source>
</evidence>
<dbReference type="OrthoDB" id="9793396at2"/>
<proteinExistence type="inferred from homology"/>
<feature type="signal peptide" evidence="7">
    <location>
        <begin position="1"/>
        <end position="23"/>
    </location>
</feature>
<dbReference type="GO" id="GO:0030313">
    <property type="term" value="C:cell envelope"/>
    <property type="evidence" value="ECO:0007669"/>
    <property type="project" value="UniProtKB-SubCell"/>
</dbReference>
<organism evidence="8 9">
    <name type="scientific">Labrys okinawensis</name>
    <dbReference type="NCBI Taxonomy" id="346911"/>
    <lineage>
        <taxon>Bacteria</taxon>
        <taxon>Pseudomonadati</taxon>
        <taxon>Pseudomonadota</taxon>
        <taxon>Alphaproteobacteria</taxon>
        <taxon>Hyphomicrobiales</taxon>
        <taxon>Xanthobacteraceae</taxon>
        <taxon>Labrys</taxon>
    </lineage>
</organism>
<comment type="similarity">
    <text evidence="2 6">Belongs to the bacterial solute-binding protein 9 family.</text>
</comment>
<protein>
    <submittedName>
        <fullName evidence="8">Cation ABC transporter substrate-binding protein</fullName>
    </submittedName>
</protein>
<dbReference type="EMBL" id="PUEJ01000007">
    <property type="protein sequence ID" value="PRH85923.1"/>
    <property type="molecule type" value="Genomic_DNA"/>
</dbReference>
<dbReference type="PANTHER" id="PTHR42953:SF1">
    <property type="entry name" value="METAL-BINDING PROTEIN HI_0362-RELATED"/>
    <property type="match status" value="1"/>
</dbReference>
<dbReference type="InterPro" id="IPR006127">
    <property type="entry name" value="ZnuA-like"/>
</dbReference>
<evidence type="ECO:0000256" key="2">
    <source>
        <dbReference type="ARBA" id="ARBA00011028"/>
    </source>
</evidence>
<dbReference type="Pfam" id="PF01297">
    <property type="entry name" value="ZnuA"/>
    <property type="match status" value="1"/>
</dbReference>
<evidence type="ECO:0000256" key="1">
    <source>
        <dbReference type="ARBA" id="ARBA00004196"/>
    </source>
</evidence>
<name>A0A2S9Q998_9HYPH</name>